<dbReference type="GO" id="GO:0016987">
    <property type="term" value="F:sigma factor activity"/>
    <property type="evidence" value="ECO:0007669"/>
    <property type="project" value="InterPro"/>
</dbReference>
<dbReference type="Gene3D" id="1.10.10.10">
    <property type="entry name" value="Winged helix-like DNA-binding domain superfamily/Winged helix DNA-binding domain"/>
    <property type="match status" value="1"/>
</dbReference>
<dbReference type="GO" id="GO:0003677">
    <property type="term" value="F:DNA binding"/>
    <property type="evidence" value="ECO:0007669"/>
    <property type="project" value="InterPro"/>
</dbReference>
<evidence type="ECO:0000259" key="1">
    <source>
        <dbReference type="Pfam" id="PF08281"/>
    </source>
</evidence>
<gene>
    <name evidence="2" type="ORF">NLX61_01745</name>
</gene>
<sequence length="177" mass="21093">MITEDMKKAIQNEVKKQLGILKDKDGTEKKELTPYQKTIELLKNYNHFKNRIEYLKNNLDNIEIKKKYSIGEIKATSNNNLSELEKIEIIKEERLKEIELLKELINFTDYGLSSIEKEKYKEMVPMMYFEKLKIDEIAEKFNVDERTVKRNRNLLVNIIASNLFESEILQKIKNIFL</sequence>
<dbReference type="Pfam" id="PF08281">
    <property type="entry name" value="Sigma70_r4_2"/>
    <property type="match status" value="1"/>
</dbReference>
<comment type="caution">
    <text evidence="2">The sequence shown here is derived from an EMBL/GenBank/DDBJ whole genome shotgun (WGS) entry which is preliminary data.</text>
</comment>
<evidence type="ECO:0000313" key="2">
    <source>
        <dbReference type="EMBL" id="MCW0263084.1"/>
    </source>
</evidence>
<dbReference type="EMBL" id="JAMXTT010000001">
    <property type="protein sequence ID" value="MCW0263084.1"/>
    <property type="molecule type" value="Genomic_DNA"/>
</dbReference>
<name>A0AAJ1CRV4_FUSVC</name>
<accession>A0AAJ1CRV4</accession>
<proteinExistence type="predicted"/>
<dbReference type="Proteomes" id="UP001139307">
    <property type="component" value="Unassembled WGS sequence"/>
</dbReference>
<dbReference type="AlphaFoldDB" id="A0AAJ1CRV4"/>
<dbReference type="RefSeq" id="WP_100027949.1">
    <property type="nucleotide sequence ID" value="NZ_CP024749.1"/>
</dbReference>
<evidence type="ECO:0000313" key="3">
    <source>
        <dbReference type="Proteomes" id="UP001139307"/>
    </source>
</evidence>
<organism evidence="2 3">
    <name type="scientific">Fusobacterium vincentii</name>
    <name type="common">Fusobacterium nucleatum subsp. vincentii</name>
    <dbReference type="NCBI Taxonomy" id="155615"/>
    <lineage>
        <taxon>Bacteria</taxon>
        <taxon>Fusobacteriati</taxon>
        <taxon>Fusobacteriota</taxon>
        <taxon>Fusobacteriia</taxon>
        <taxon>Fusobacteriales</taxon>
        <taxon>Fusobacteriaceae</taxon>
        <taxon>Fusobacterium</taxon>
    </lineage>
</organism>
<dbReference type="SUPFAM" id="SSF88659">
    <property type="entry name" value="Sigma3 and sigma4 domains of RNA polymerase sigma factors"/>
    <property type="match status" value="1"/>
</dbReference>
<feature type="domain" description="RNA polymerase sigma factor 70 region 4 type 2" evidence="1">
    <location>
        <begin position="118"/>
        <end position="151"/>
    </location>
</feature>
<protein>
    <submittedName>
        <fullName evidence="2">ECF-type sigma factor</fullName>
    </submittedName>
</protein>
<reference evidence="2" key="1">
    <citation type="submission" date="2022-06" db="EMBL/GenBank/DDBJ databases">
        <title>Draft Genome Sequence of Fusobacterium vincentii Strain CNGBCC1850030, Isolated from Healthy Human Feces.</title>
        <authorList>
            <person name="Jing X."/>
            <person name="Liu C."/>
            <person name="Ye Y."/>
            <person name="Xu J."/>
            <person name="Huang H."/>
            <person name="Wang B."/>
            <person name="Wei J."/>
            <person name="Zhao J."/>
        </authorList>
    </citation>
    <scope>NUCLEOTIDE SEQUENCE</scope>
    <source>
        <strain evidence="2">CNGBCC1850030</strain>
    </source>
</reference>
<dbReference type="InterPro" id="IPR013324">
    <property type="entry name" value="RNA_pol_sigma_r3/r4-like"/>
</dbReference>
<dbReference type="InterPro" id="IPR013249">
    <property type="entry name" value="RNA_pol_sigma70_r4_t2"/>
</dbReference>
<dbReference type="GO" id="GO:0006352">
    <property type="term" value="P:DNA-templated transcription initiation"/>
    <property type="evidence" value="ECO:0007669"/>
    <property type="project" value="InterPro"/>
</dbReference>
<dbReference type="InterPro" id="IPR036388">
    <property type="entry name" value="WH-like_DNA-bd_sf"/>
</dbReference>